<evidence type="ECO:0000259" key="1">
    <source>
        <dbReference type="Pfam" id="PF13601"/>
    </source>
</evidence>
<accession>A0ABY7WLF2</accession>
<dbReference type="Proteomes" id="UP001221558">
    <property type="component" value="Chromosome"/>
</dbReference>
<evidence type="ECO:0000313" key="2">
    <source>
        <dbReference type="EMBL" id="WDF69810.1"/>
    </source>
</evidence>
<dbReference type="InterPro" id="IPR036390">
    <property type="entry name" value="WH_DNA-bd_sf"/>
</dbReference>
<organism evidence="2 3">
    <name type="scientific">Sphingobacterium oryzagri</name>
    <dbReference type="NCBI Taxonomy" id="3025669"/>
    <lineage>
        <taxon>Bacteria</taxon>
        <taxon>Pseudomonadati</taxon>
        <taxon>Bacteroidota</taxon>
        <taxon>Sphingobacteriia</taxon>
        <taxon>Sphingobacteriales</taxon>
        <taxon>Sphingobacteriaceae</taxon>
        <taxon>Sphingobacterium</taxon>
    </lineage>
</organism>
<feature type="domain" description="Winged helix DNA-binding" evidence="1">
    <location>
        <begin position="16"/>
        <end position="95"/>
    </location>
</feature>
<dbReference type="InterPro" id="IPR027395">
    <property type="entry name" value="WH_DNA-bd_dom"/>
</dbReference>
<dbReference type="PANTHER" id="PTHR37318">
    <property type="entry name" value="BSL7504 PROTEIN"/>
    <property type="match status" value="1"/>
</dbReference>
<keyword evidence="3" id="KW-1185">Reference proteome</keyword>
<dbReference type="Gene3D" id="1.10.10.10">
    <property type="entry name" value="Winged helix-like DNA-binding domain superfamily/Winged helix DNA-binding domain"/>
    <property type="match status" value="1"/>
</dbReference>
<protein>
    <submittedName>
        <fullName evidence="2">Transcriptional regulator</fullName>
    </submittedName>
</protein>
<evidence type="ECO:0000313" key="3">
    <source>
        <dbReference type="Proteomes" id="UP001221558"/>
    </source>
</evidence>
<gene>
    <name evidence="2" type="ORF">PQ465_05400</name>
</gene>
<sequence length="100" mass="11735">MGLDLSLYNKIFENRIRLQIMSVLMANEAYDFSSLKELLEVTDGNLASNLKTLEKEEYLTVEKSFVDRKPNTRYKKTEKGRQAFENHLSALENLIKQQYK</sequence>
<reference evidence="2 3" key="1">
    <citation type="submission" date="2023-02" db="EMBL/GenBank/DDBJ databases">
        <title>Genome sequence of Sphingobacterium sp. KACC 22765.</title>
        <authorList>
            <person name="Kim S."/>
            <person name="Heo J."/>
            <person name="Kwon S.-W."/>
        </authorList>
    </citation>
    <scope>NUCLEOTIDE SEQUENCE [LARGE SCALE GENOMIC DNA]</scope>
    <source>
        <strain evidence="2 3">KACC 22765</strain>
    </source>
</reference>
<dbReference type="EMBL" id="CP117880">
    <property type="protein sequence ID" value="WDF69810.1"/>
    <property type="molecule type" value="Genomic_DNA"/>
</dbReference>
<dbReference type="InterPro" id="IPR036388">
    <property type="entry name" value="WH-like_DNA-bd_sf"/>
</dbReference>
<dbReference type="Pfam" id="PF13601">
    <property type="entry name" value="HTH_34"/>
    <property type="match status" value="1"/>
</dbReference>
<name>A0ABY7WLF2_9SPHI</name>
<dbReference type="PANTHER" id="PTHR37318:SF1">
    <property type="entry name" value="BSL7504 PROTEIN"/>
    <property type="match status" value="1"/>
</dbReference>
<dbReference type="SUPFAM" id="SSF46785">
    <property type="entry name" value="Winged helix' DNA-binding domain"/>
    <property type="match status" value="1"/>
</dbReference>
<proteinExistence type="predicted"/>